<evidence type="ECO:0000259" key="5">
    <source>
        <dbReference type="PROSITE" id="PS51007"/>
    </source>
</evidence>
<dbReference type="HOGENOM" id="CLU_349427_0_0_7"/>
<dbReference type="GO" id="GO:0020037">
    <property type="term" value="F:heme binding"/>
    <property type="evidence" value="ECO:0007669"/>
    <property type="project" value="InterPro"/>
</dbReference>
<accession>A0A0B5FMB9</accession>
<reference evidence="6 7" key="1">
    <citation type="journal article" date="2015" name="Genome Announc.">
        <title>Genomes of Geoalkalibacter ferrihydriticus Z-0531T and Geoalkalibacter subterraneus Red1T, Two Haloalkaliphilic Metal-Reducing Deltaproteobacteria.</title>
        <authorList>
            <person name="Badalamenti J.P."/>
            <person name="Krajmalnik-Brown R."/>
            <person name="Torres C.I."/>
            <person name="Bond D.R."/>
        </authorList>
    </citation>
    <scope>NUCLEOTIDE SEQUENCE [LARGE SCALE GENOMIC DNA]</scope>
    <source>
        <strain evidence="6 7">Red1</strain>
    </source>
</reference>
<protein>
    <recommendedName>
        <fullName evidence="5">Cytochrome c domain-containing protein</fullName>
    </recommendedName>
</protein>
<evidence type="ECO:0000256" key="3">
    <source>
        <dbReference type="ARBA" id="ARBA00023004"/>
    </source>
</evidence>
<dbReference type="Pfam" id="PF22113">
    <property type="entry name" value="Mtrc-MtrF_II-IV_dom"/>
    <property type="match status" value="2"/>
</dbReference>
<dbReference type="RefSeq" id="WP_040199187.1">
    <property type="nucleotide sequence ID" value="NZ_CP010311.1"/>
</dbReference>
<keyword evidence="4" id="KW-0349">Heme</keyword>
<dbReference type="InterPro" id="IPR051829">
    <property type="entry name" value="Multiheme_Cytochr_ET"/>
</dbReference>
<keyword evidence="3 4" id="KW-0408">Iron</keyword>
<evidence type="ECO:0000256" key="2">
    <source>
        <dbReference type="ARBA" id="ARBA00022729"/>
    </source>
</evidence>
<dbReference type="Proteomes" id="UP000035036">
    <property type="component" value="Chromosome"/>
</dbReference>
<feature type="domain" description="Cytochrome c" evidence="5">
    <location>
        <begin position="298"/>
        <end position="442"/>
    </location>
</feature>
<dbReference type="PANTHER" id="PTHR35038:SF6">
    <property type="entry name" value="SURFACE LOCALIZED DECAHEME CYTOCHROME C LIPOPROTEIN"/>
    <property type="match status" value="1"/>
</dbReference>
<dbReference type="EMBL" id="CP010311">
    <property type="protein sequence ID" value="AJF05799.1"/>
    <property type="molecule type" value="Genomic_DNA"/>
</dbReference>
<dbReference type="PROSITE" id="PS51007">
    <property type="entry name" value="CYTC"/>
    <property type="match status" value="1"/>
</dbReference>
<dbReference type="InterPro" id="IPR020014">
    <property type="entry name" value="Decahaem_cyt-c_OmcA/MtrC"/>
</dbReference>
<dbReference type="InterPro" id="IPR054337">
    <property type="entry name" value="Mtrc-MtrF-like_dom_II/IV"/>
</dbReference>
<organism evidence="6 7">
    <name type="scientific">Geoalkalibacter subterraneus</name>
    <dbReference type="NCBI Taxonomy" id="483547"/>
    <lineage>
        <taxon>Bacteria</taxon>
        <taxon>Pseudomonadati</taxon>
        <taxon>Thermodesulfobacteriota</taxon>
        <taxon>Desulfuromonadia</taxon>
        <taxon>Desulfuromonadales</taxon>
        <taxon>Geoalkalibacteraceae</taxon>
        <taxon>Geoalkalibacter</taxon>
    </lineage>
</organism>
<evidence type="ECO:0000256" key="1">
    <source>
        <dbReference type="ARBA" id="ARBA00022723"/>
    </source>
</evidence>
<evidence type="ECO:0000313" key="7">
    <source>
        <dbReference type="Proteomes" id="UP000035036"/>
    </source>
</evidence>
<evidence type="ECO:0000256" key="4">
    <source>
        <dbReference type="PROSITE-ProRule" id="PRU00433"/>
    </source>
</evidence>
<evidence type="ECO:0000313" key="6">
    <source>
        <dbReference type="EMBL" id="AJF05799.1"/>
    </source>
</evidence>
<dbReference type="KEGG" id="gsb:GSUB_03345"/>
<dbReference type="NCBIfam" id="TIGR03507">
    <property type="entry name" value="decahem_SO1788"/>
    <property type="match status" value="1"/>
</dbReference>
<name>A0A0B5FMB9_9BACT</name>
<dbReference type="SUPFAM" id="SSF48695">
    <property type="entry name" value="Multiheme cytochromes"/>
    <property type="match status" value="1"/>
</dbReference>
<dbReference type="PANTHER" id="PTHR35038">
    <property type="entry name" value="DISSIMILATORY SULFITE REDUCTASE SIRA"/>
    <property type="match status" value="1"/>
</dbReference>
<proteinExistence type="predicted"/>
<dbReference type="GO" id="GO:0046872">
    <property type="term" value="F:metal ion binding"/>
    <property type="evidence" value="ECO:0007669"/>
    <property type="project" value="UniProtKB-KW"/>
</dbReference>
<dbReference type="GO" id="GO:0009055">
    <property type="term" value="F:electron transfer activity"/>
    <property type="evidence" value="ECO:0007669"/>
    <property type="project" value="InterPro"/>
</dbReference>
<dbReference type="OrthoDB" id="5468580at2"/>
<dbReference type="AlphaFoldDB" id="A0A0B5FMB9"/>
<dbReference type="Gene3D" id="3.90.10.10">
    <property type="entry name" value="Cytochrome C3"/>
    <property type="match status" value="1"/>
</dbReference>
<sequence length="677" mass="73628">MHAEFTIAKWVPEAGTWVSMLQRDRQTGDNPRVIRAGNLRKENDSALSPIEEKTFQYTYTDGDTVIDFSNGAYWTSPTSDGSAPDAEAFGCSDISPDYCNFVAGILADINTFSTWEAGATYRVAVTSRTGDSRNGDYRFNALAHFQFDDDGNVTLVGNPHKIMDIASCASCHGTAATAFNAHGSQRHDPNVCANCHNDFTFDRNESVAEVDGWFTLSMTNMIHGIHAGIEDFQLDGKPFQQVRYPDWTFGRTPHPSDETPYPGNPGVANCVSCHKGRIPTANQLWNKVKLSACTSCHTDRESGTNAFHYQDSDCTSCHSEGDIPSAEEFHQVGATLDQLAAARSYQMEILSIEGAVTGSEAKVTWRVLKDGVYQDIFEGEDIYLEKSVRLGIGWGYGDDWTNDGSGVSSNGDAGRPFQVEADSGNTAPVDGDNTTAVTTFAVLPDGAMEGRNGFVVIERGPAGINASSVVRTFTLGSGLVEEFGERRQIVSTENCLSCHNTIGRHGTTADNDIMACVTCHNAGSLSRDGSTVQGTVDFMYIMHAIHGVGEKRGKFDRRRDHIVDGVYDGGYTHVTYPNTVVDCNACHINDSHKFPVDPKMRLGVIGNEMKNLYANGSGVNGPTASVCYSCHEITDDELADRVLRGHMTAEGGDMFGGYDHIDYFDGFPVESCTVCHE</sequence>
<keyword evidence="7" id="KW-1185">Reference proteome</keyword>
<keyword evidence="1 4" id="KW-0479">Metal-binding</keyword>
<gene>
    <name evidence="6" type="ORF">GSUB_03345</name>
</gene>
<dbReference type="InterPro" id="IPR009056">
    <property type="entry name" value="Cyt_c-like_dom"/>
</dbReference>
<dbReference type="InterPro" id="IPR036280">
    <property type="entry name" value="Multihaem_cyt_sf"/>
</dbReference>
<keyword evidence="2" id="KW-0732">Signal</keyword>
<dbReference type="GO" id="GO:0016491">
    <property type="term" value="F:oxidoreductase activity"/>
    <property type="evidence" value="ECO:0007669"/>
    <property type="project" value="TreeGrafter"/>
</dbReference>